<protein>
    <recommendedName>
        <fullName evidence="3">BZIP domain-containing protein</fullName>
    </recommendedName>
</protein>
<dbReference type="InterPro" id="IPR004827">
    <property type="entry name" value="bZIP"/>
</dbReference>
<evidence type="ECO:0000256" key="2">
    <source>
        <dbReference type="SAM" id="MobiDB-lite"/>
    </source>
</evidence>
<reference evidence="4" key="1">
    <citation type="submission" date="2023-06" db="EMBL/GenBank/DDBJ databases">
        <title>Genome-scale phylogeny and comparative genomics of the fungal order Sordariales.</title>
        <authorList>
            <consortium name="Lawrence Berkeley National Laboratory"/>
            <person name="Hensen N."/>
            <person name="Bonometti L."/>
            <person name="Westerberg I."/>
            <person name="Brannstrom I.O."/>
            <person name="Guillou S."/>
            <person name="Cros-Aarteil S."/>
            <person name="Calhoun S."/>
            <person name="Haridas S."/>
            <person name="Kuo A."/>
            <person name="Mondo S."/>
            <person name="Pangilinan J."/>
            <person name="Riley R."/>
            <person name="Labutti K."/>
            <person name="Andreopoulos B."/>
            <person name="Lipzen A."/>
            <person name="Chen C."/>
            <person name="Yanf M."/>
            <person name="Daum C."/>
            <person name="Ng V."/>
            <person name="Clum A."/>
            <person name="Steindorff A."/>
            <person name="Ohm R."/>
            <person name="Martin F."/>
            <person name="Silar P."/>
            <person name="Natvig D."/>
            <person name="Lalanne C."/>
            <person name="Gautier V."/>
            <person name="Ament-Velasquez S.L."/>
            <person name="Kruys A."/>
            <person name="Hutchinson M.I."/>
            <person name="Powell A.J."/>
            <person name="Barry K."/>
            <person name="Miller A.N."/>
            <person name="Grigoriev I.V."/>
            <person name="Debuchy R."/>
            <person name="Gladieux P."/>
            <person name="Thoren M.H."/>
            <person name="Johannesson H."/>
        </authorList>
    </citation>
    <scope>NUCLEOTIDE SEQUENCE</scope>
    <source>
        <strain evidence="4">CBS 606.72</strain>
    </source>
</reference>
<feature type="compositionally biased region" description="Polar residues" evidence="2">
    <location>
        <begin position="85"/>
        <end position="96"/>
    </location>
</feature>
<dbReference type="Proteomes" id="UP001175000">
    <property type="component" value="Unassembled WGS sequence"/>
</dbReference>
<name>A0AA39WSN4_9PEZI</name>
<comment type="caution">
    <text evidence="4">The sequence shown here is derived from an EMBL/GenBank/DDBJ whole genome shotgun (WGS) entry which is preliminary data.</text>
</comment>
<keyword evidence="1" id="KW-0175">Coiled coil</keyword>
<feature type="coiled-coil region" evidence="1">
    <location>
        <begin position="312"/>
        <end position="346"/>
    </location>
</feature>
<sequence length="398" mass="42776">MASRALKTDVQQAVDGGPHTWREPDRFRIIVAGSNYPAQGTETDKFEMSEVPDRSDQSVFDSSGINTAHGLFLYRINPLQSPGDWSSASTMLTTPNVDDDKPPKSMPSTLTHSFGSYYPSPTSTDFELVPGAGAEQCFSSPPPLYRQNSFALTTAVGFDKSNNCFDPGTATSGFPLEDNRALDFTPIISPAPSPLVPDATLLPYVVEPNRSYPVSVSGICDDVLGEKEQGQCHTFGCGGSLSHQDGDQLSPIGRPGQTSPTAGVPPISLLFPLTLAPATGSGKGIVGGPKRSKRERGRMAATRYRLNTIRTMANLEEETHQNEKHNKSLRATFDQLRKEVLELESEILKQSDCNCPLMRGYVSAKAQRYIASIAEGAPGAAGESTWDSAQDGAGATWI</sequence>
<dbReference type="GO" id="GO:0003700">
    <property type="term" value="F:DNA-binding transcription factor activity"/>
    <property type="evidence" value="ECO:0007669"/>
    <property type="project" value="InterPro"/>
</dbReference>
<keyword evidence="5" id="KW-1185">Reference proteome</keyword>
<feature type="domain" description="BZIP" evidence="3">
    <location>
        <begin position="286"/>
        <end position="349"/>
    </location>
</feature>
<evidence type="ECO:0000259" key="3">
    <source>
        <dbReference type="SMART" id="SM00338"/>
    </source>
</evidence>
<dbReference type="SUPFAM" id="SSF57959">
    <property type="entry name" value="Leucine zipper domain"/>
    <property type="match status" value="1"/>
</dbReference>
<feature type="region of interest" description="Disordered" evidence="2">
    <location>
        <begin position="85"/>
        <end position="106"/>
    </location>
</feature>
<dbReference type="InterPro" id="IPR046347">
    <property type="entry name" value="bZIP_sf"/>
</dbReference>
<dbReference type="Gene3D" id="1.20.5.170">
    <property type="match status" value="1"/>
</dbReference>
<dbReference type="AlphaFoldDB" id="A0AA39WSN4"/>
<feature type="region of interest" description="Disordered" evidence="2">
    <location>
        <begin position="1"/>
        <end position="21"/>
    </location>
</feature>
<dbReference type="EMBL" id="JAULSU010000004">
    <property type="protein sequence ID" value="KAK0620791.1"/>
    <property type="molecule type" value="Genomic_DNA"/>
</dbReference>
<evidence type="ECO:0000256" key="1">
    <source>
        <dbReference type="SAM" id="Coils"/>
    </source>
</evidence>
<organism evidence="4 5">
    <name type="scientific">Immersiella caudata</name>
    <dbReference type="NCBI Taxonomy" id="314043"/>
    <lineage>
        <taxon>Eukaryota</taxon>
        <taxon>Fungi</taxon>
        <taxon>Dikarya</taxon>
        <taxon>Ascomycota</taxon>
        <taxon>Pezizomycotina</taxon>
        <taxon>Sordariomycetes</taxon>
        <taxon>Sordariomycetidae</taxon>
        <taxon>Sordariales</taxon>
        <taxon>Lasiosphaeriaceae</taxon>
        <taxon>Immersiella</taxon>
    </lineage>
</organism>
<evidence type="ECO:0000313" key="4">
    <source>
        <dbReference type="EMBL" id="KAK0620791.1"/>
    </source>
</evidence>
<dbReference type="SMART" id="SM00338">
    <property type="entry name" value="BRLZ"/>
    <property type="match status" value="1"/>
</dbReference>
<accession>A0AA39WSN4</accession>
<proteinExistence type="predicted"/>
<evidence type="ECO:0000313" key="5">
    <source>
        <dbReference type="Proteomes" id="UP001175000"/>
    </source>
</evidence>
<gene>
    <name evidence="4" type="ORF">B0T14DRAFT_555635</name>
</gene>